<sequence>MMIKDLGIIPSETIAKKFSAKPHQDTPLMTGFGEVLLPCLEVLGVRPEQLLADTAAYTPELGIPELRSLIAGKISGRLGSNILSDQVVVSPGSKMAIYNLLQSLEGDVIIPVPSWPTYFTQAKMLGKRIIPFEAYPSGGSGFDLAAFKKLLQHAAGNTLILNSPSNPTGAVIQQEQMEEIACLCRAADVFIISDEVYADIVFSDNFFVSPYRYSPDNVAVIGSMSKSFSGGGWRGGYCVLPQGEAGTQLRTNIHAIAGATWSGCSAISQHILIALLSARHTPALLQVISDMHEVTGLSIYNKWKGEIDMLPPQGAFYLYLNFDEYRESLERNLSISKGSELEALFNRYQVPALSAHHFGANESQLSVRISYAQLLQPDAATLSGFLNIRQKEERLLLWKQYLQASDAYKFFEQQMKIIQHKVSGA</sequence>
<evidence type="ECO:0000313" key="7">
    <source>
        <dbReference type="EMBL" id="MBS0031784.1"/>
    </source>
</evidence>
<keyword evidence="4" id="KW-0808">Transferase</keyword>
<proteinExistence type="inferred from homology"/>
<dbReference type="InterPro" id="IPR050596">
    <property type="entry name" value="AspAT/PAT-like"/>
</dbReference>
<name>A0ABS5J9A5_9BACT</name>
<evidence type="ECO:0000256" key="3">
    <source>
        <dbReference type="ARBA" id="ARBA00022576"/>
    </source>
</evidence>
<dbReference type="GO" id="GO:0008483">
    <property type="term" value="F:transaminase activity"/>
    <property type="evidence" value="ECO:0007669"/>
    <property type="project" value="UniProtKB-KW"/>
</dbReference>
<dbReference type="CDD" id="cd00609">
    <property type="entry name" value="AAT_like"/>
    <property type="match status" value="1"/>
</dbReference>
<dbReference type="EMBL" id="JAGTXB010000025">
    <property type="protein sequence ID" value="MBS0031784.1"/>
    <property type="molecule type" value="Genomic_DNA"/>
</dbReference>
<feature type="domain" description="Aminotransferase class I/classII large" evidence="6">
    <location>
        <begin position="53"/>
        <end position="374"/>
    </location>
</feature>
<dbReference type="Pfam" id="PF00155">
    <property type="entry name" value="Aminotran_1_2"/>
    <property type="match status" value="1"/>
</dbReference>
<dbReference type="SUPFAM" id="SSF53383">
    <property type="entry name" value="PLP-dependent transferases"/>
    <property type="match status" value="1"/>
</dbReference>
<comment type="cofactor">
    <cofactor evidence="1">
        <name>pyridoxal 5'-phosphate</name>
        <dbReference type="ChEBI" id="CHEBI:597326"/>
    </cofactor>
</comment>
<reference evidence="7 8" key="1">
    <citation type="submission" date="2021-04" db="EMBL/GenBank/DDBJ databases">
        <title>Chitinophaga sp. nov., isolated from the rhizosphere soil.</title>
        <authorList>
            <person name="He S."/>
        </authorList>
    </citation>
    <scope>NUCLEOTIDE SEQUENCE [LARGE SCALE GENOMIC DNA]</scope>
    <source>
        <strain evidence="7 8">2R12</strain>
    </source>
</reference>
<gene>
    <name evidence="7" type="ORF">KE626_30915</name>
</gene>
<evidence type="ECO:0000256" key="4">
    <source>
        <dbReference type="ARBA" id="ARBA00022679"/>
    </source>
</evidence>
<evidence type="ECO:0000256" key="2">
    <source>
        <dbReference type="ARBA" id="ARBA00007441"/>
    </source>
</evidence>
<dbReference type="Proteomes" id="UP000676386">
    <property type="component" value="Unassembled WGS sequence"/>
</dbReference>
<keyword evidence="5" id="KW-0663">Pyridoxal phosphate</keyword>
<evidence type="ECO:0000259" key="6">
    <source>
        <dbReference type="Pfam" id="PF00155"/>
    </source>
</evidence>
<dbReference type="Gene3D" id="3.40.640.10">
    <property type="entry name" value="Type I PLP-dependent aspartate aminotransferase-like (Major domain)"/>
    <property type="match status" value="1"/>
</dbReference>
<organism evidence="7 8">
    <name type="scientific">Chitinophaga hostae</name>
    <dbReference type="NCBI Taxonomy" id="2831022"/>
    <lineage>
        <taxon>Bacteria</taxon>
        <taxon>Pseudomonadati</taxon>
        <taxon>Bacteroidota</taxon>
        <taxon>Chitinophagia</taxon>
        <taxon>Chitinophagales</taxon>
        <taxon>Chitinophagaceae</taxon>
        <taxon>Chitinophaga</taxon>
    </lineage>
</organism>
<dbReference type="InterPro" id="IPR015424">
    <property type="entry name" value="PyrdxlP-dep_Trfase"/>
</dbReference>
<dbReference type="Gene3D" id="3.90.1150.10">
    <property type="entry name" value="Aspartate Aminotransferase, domain 1"/>
    <property type="match status" value="1"/>
</dbReference>
<accession>A0ABS5J9A5</accession>
<dbReference type="RefSeq" id="WP_211976946.1">
    <property type="nucleotide sequence ID" value="NZ_CBFHAM010000012.1"/>
</dbReference>
<evidence type="ECO:0000313" key="8">
    <source>
        <dbReference type="Proteomes" id="UP000676386"/>
    </source>
</evidence>
<comment type="similarity">
    <text evidence="2">Belongs to the class-I pyridoxal-phosphate-dependent aminotransferase family.</text>
</comment>
<keyword evidence="8" id="KW-1185">Reference proteome</keyword>
<protein>
    <submittedName>
        <fullName evidence="7">Pyridoxal phosphate-dependent aminotransferase</fullName>
    </submittedName>
</protein>
<keyword evidence="3 7" id="KW-0032">Aminotransferase</keyword>
<comment type="caution">
    <text evidence="7">The sequence shown here is derived from an EMBL/GenBank/DDBJ whole genome shotgun (WGS) entry which is preliminary data.</text>
</comment>
<evidence type="ECO:0000256" key="1">
    <source>
        <dbReference type="ARBA" id="ARBA00001933"/>
    </source>
</evidence>
<dbReference type="PANTHER" id="PTHR46383:SF1">
    <property type="entry name" value="ASPARTATE AMINOTRANSFERASE"/>
    <property type="match status" value="1"/>
</dbReference>
<dbReference type="PANTHER" id="PTHR46383">
    <property type="entry name" value="ASPARTATE AMINOTRANSFERASE"/>
    <property type="match status" value="1"/>
</dbReference>
<dbReference type="InterPro" id="IPR015421">
    <property type="entry name" value="PyrdxlP-dep_Trfase_major"/>
</dbReference>
<dbReference type="InterPro" id="IPR015422">
    <property type="entry name" value="PyrdxlP-dep_Trfase_small"/>
</dbReference>
<evidence type="ECO:0000256" key="5">
    <source>
        <dbReference type="ARBA" id="ARBA00022898"/>
    </source>
</evidence>
<dbReference type="InterPro" id="IPR004839">
    <property type="entry name" value="Aminotransferase_I/II_large"/>
</dbReference>